<evidence type="ECO:0000313" key="3">
    <source>
        <dbReference type="Proteomes" id="UP000830401"/>
    </source>
</evidence>
<accession>A0ABY4GAC7</accession>
<feature type="transmembrane region" description="Helical" evidence="1">
    <location>
        <begin position="47"/>
        <end position="67"/>
    </location>
</feature>
<protein>
    <recommendedName>
        <fullName evidence="4">Polysaccharide biosynthesis protein</fullName>
    </recommendedName>
</protein>
<keyword evidence="1" id="KW-0812">Transmembrane</keyword>
<keyword evidence="1" id="KW-1133">Transmembrane helix</keyword>
<evidence type="ECO:0008006" key="4">
    <source>
        <dbReference type="Google" id="ProtNLM"/>
    </source>
</evidence>
<gene>
    <name evidence="2" type="ORF">MUN86_07600</name>
</gene>
<proteinExistence type="predicted"/>
<organism evidence="2 3">
    <name type="scientific">Hymenobacter volaticus</name>
    <dbReference type="NCBI Taxonomy" id="2932254"/>
    <lineage>
        <taxon>Bacteria</taxon>
        <taxon>Pseudomonadati</taxon>
        <taxon>Bacteroidota</taxon>
        <taxon>Cytophagia</taxon>
        <taxon>Cytophagales</taxon>
        <taxon>Hymenobacteraceae</taxon>
        <taxon>Hymenobacter</taxon>
    </lineage>
</organism>
<dbReference type="Proteomes" id="UP000830401">
    <property type="component" value="Chromosome"/>
</dbReference>
<keyword evidence="3" id="KW-1185">Reference proteome</keyword>
<reference evidence="2" key="1">
    <citation type="submission" date="2022-04" db="EMBL/GenBank/DDBJ databases">
        <title>Hymenobacter sp. isolated from the air.</title>
        <authorList>
            <person name="Won M."/>
            <person name="Lee C.-M."/>
            <person name="Woen H.-Y."/>
            <person name="Kwon S.-W."/>
        </authorList>
    </citation>
    <scope>NUCLEOTIDE SEQUENCE</scope>
    <source>
        <strain evidence="2">5420S-77</strain>
    </source>
</reference>
<dbReference type="RefSeq" id="WP_245123694.1">
    <property type="nucleotide sequence ID" value="NZ_CP095061.1"/>
</dbReference>
<keyword evidence="1" id="KW-0472">Membrane</keyword>
<evidence type="ECO:0000256" key="1">
    <source>
        <dbReference type="SAM" id="Phobius"/>
    </source>
</evidence>
<sequence>MRSPSFTFAPIKRFFGNISLVVLLNLLVKPGWVLVENLVQDRLGHQAFGTFTTLFILASVMAAVSDLGTTQLTTKRVAASPSS</sequence>
<dbReference type="EMBL" id="CP095061">
    <property type="protein sequence ID" value="UOQ67717.1"/>
    <property type="molecule type" value="Genomic_DNA"/>
</dbReference>
<name>A0ABY4GAC7_9BACT</name>
<evidence type="ECO:0000313" key="2">
    <source>
        <dbReference type="EMBL" id="UOQ67717.1"/>
    </source>
</evidence>
<feature type="transmembrane region" description="Helical" evidence="1">
    <location>
        <begin position="14"/>
        <end position="35"/>
    </location>
</feature>